<dbReference type="Gene3D" id="3.40.50.410">
    <property type="entry name" value="von Willebrand factor, type A domain"/>
    <property type="match status" value="1"/>
</dbReference>
<proteinExistence type="predicted"/>
<reference evidence="1" key="1">
    <citation type="submission" date="2021-11" db="EMBL/GenBank/DDBJ databases">
        <title>Genome sequence.</title>
        <authorList>
            <person name="Sun Q."/>
        </authorList>
    </citation>
    <scope>NUCLEOTIDE SEQUENCE</scope>
    <source>
        <strain evidence="1">JC732</strain>
    </source>
</reference>
<gene>
    <name evidence="1" type="ORF">LOC68_25505</name>
</gene>
<name>A0A9X1SIY6_9BACT</name>
<accession>A0A9X1SIY6</accession>
<evidence type="ECO:0000313" key="2">
    <source>
        <dbReference type="Proteomes" id="UP001139103"/>
    </source>
</evidence>
<keyword evidence="2" id="KW-1185">Reference proteome</keyword>
<sequence length="685" mass="75339">MDTPDPQFDDLDEILRRTPTPPDLAARLQAASQVDLTDGEIDEALRDISVPYGLADRILHSSRNERARRSDRQPLRWQNILVWGTAACLLVSASFRGWQATKPTPEAPIPSIAVAPEPIDTAVESLAWLGPVPDDLAIVDLAQHLREQPTSNVDTAGYRQLDWDDPTQPPAKAIPPQLVHLASDLPSNLMADAFLMRWKPLGARPLIDAKPREIQRAPSTDQMAEFFSLAPGYDRQFLLREEEQPFISLPNDKLNSITAPLAATRSWREAVRQITVDTGVPQPIRLEELAALGGAMFIKAERQQVALRTAAGPAAFANSGVQLLQVGMIAGSADIVDRPPTHLTIAVDLTAGMKESGRWDSVRQALGELIERMSPYDTVSLVCIDEFSHTLVEDATSADAAAWRETLQQMTPNDSDCLAEGIRFSSAVALRTASFGDIRRPLIVISDRFDHLSDATCGELEPLIDDANSQQVDYHWFTIDNSDQYGPLSKFWREVGSVVASNDERSLLRGLEQVDFGKSTCLATDLRLTVHWNVKSVASYRLVGCQVEAAGLGSGQQPLELHGEEAASALFEVVLTPDGPNEVARVEATWQDPATGKPKKEVQVVSRLQFAPSWEASPLSLQAAQLAVQAGGLMRESYFVRQRGGDASELSSMLGRANRQLARHDEFAYLEQLIRATERRRTNGF</sequence>
<dbReference type="Proteomes" id="UP001139103">
    <property type="component" value="Unassembled WGS sequence"/>
</dbReference>
<comment type="caution">
    <text evidence="1">The sequence shown here is derived from an EMBL/GenBank/DDBJ whole genome shotgun (WGS) entry which is preliminary data.</text>
</comment>
<organism evidence="1 2">
    <name type="scientific">Blastopirellula sediminis</name>
    <dbReference type="NCBI Taxonomy" id="2894196"/>
    <lineage>
        <taxon>Bacteria</taxon>
        <taxon>Pseudomonadati</taxon>
        <taxon>Planctomycetota</taxon>
        <taxon>Planctomycetia</taxon>
        <taxon>Pirellulales</taxon>
        <taxon>Pirellulaceae</taxon>
        <taxon>Blastopirellula</taxon>
    </lineage>
</organism>
<dbReference type="AlphaFoldDB" id="A0A9X1SIY6"/>
<evidence type="ECO:0000313" key="1">
    <source>
        <dbReference type="EMBL" id="MCC9631767.1"/>
    </source>
</evidence>
<dbReference type="RefSeq" id="WP_230224320.1">
    <property type="nucleotide sequence ID" value="NZ_JAJKFT010000010.1"/>
</dbReference>
<dbReference type="SUPFAM" id="SSF53300">
    <property type="entry name" value="vWA-like"/>
    <property type="match status" value="1"/>
</dbReference>
<dbReference type="EMBL" id="JAJKFT010000010">
    <property type="protein sequence ID" value="MCC9631767.1"/>
    <property type="molecule type" value="Genomic_DNA"/>
</dbReference>
<dbReference type="InterPro" id="IPR036465">
    <property type="entry name" value="vWFA_dom_sf"/>
</dbReference>
<protein>
    <submittedName>
        <fullName evidence="1">VWA domain-containing protein</fullName>
    </submittedName>
</protein>